<keyword evidence="1" id="KW-1133">Transmembrane helix</keyword>
<dbReference type="AlphaFoldDB" id="A0A9D4RZ18"/>
<keyword evidence="1" id="KW-0812">Transmembrane</keyword>
<reference evidence="2" key="2">
    <citation type="submission" date="2020-11" db="EMBL/GenBank/DDBJ databases">
        <authorList>
            <person name="McCartney M.A."/>
            <person name="Auch B."/>
            <person name="Kono T."/>
            <person name="Mallez S."/>
            <person name="Becker A."/>
            <person name="Gohl D.M."/>
            <person name="Silverstein K.A.T."/>
            <person name="Koren S."/>
            <person name="Bechman K.B."/>
            <person name="Herman A."/>
            <person name="Abrahante J.E."/>
            <person name="Garbe J."/>
        </authorList>
    </citation>
    <scope>NUCLEOTIDE SEQUENCE</scope>
    <source>
        <strain evidence="2">Duluth1</strain>
        <tissue evidence="2">Whole animal</tissue>
    </source>
</reference>
<proteinExistence type="predicted"/>
<evidence type="ECO:0000313" key="2">
    <source>
        <dbReference type="EMBL" id="KAH3884355.1"/>
    </source>
</evidence>
<gene>
    <name evidence="2" type="ORF">DPMN_008333</name>
</gene>
<feature type="transmembrane region" description="Helical" evidence="1">
    <location>
        <begin position="153"/>
        <end position="182"/>
    </location>
</feature>
<keyword evidence="1" id="KW-0472">Membrane</keyword>
<organism evidence="2 3">
    <name type="scientific">Dreissena polymorpha</name>
    <name type="common">Zebra mussel</name>
    <name type="synonym">Mytilus polymorpha</name>
    <dbReference type="NCBI Taxonomy" id="45954"/>
    <lineage>
        <taxon>Eukaryota</taxon>
        <taxon>Metazoa</taxon>
        <taxon>Spiralia</taxon>
        <taxon>Lophotrochozoa</taxon>
        <taxon>Mollusca</taxon>
        <taxon>Bivalvia</taxon>
        <taxon>Autobranchia</taxon>
        <taxon>Heteroconchia</taxon>
        <taxon>Euheterodonta</taxon>
        <taxon>Imparidentia</taxon>
        <taxon>Neoheterodontei</taxon>
        <taxon>Myida</taxon>
        <taxon>Dreissenoidea</taxon>
        <taxon>Dreissenidae</taxon>
        <taxon>Dreissena</taxon>
    </lineage>
</organism>
<sequence length="194" mass="21074">MSSPVSNNTTPSSSLTSTNITMDTTQTMTSFASTTEQAHVITSNTTTATNPTTTTELPTVLVSITGSTSTGLITSTYVPTTSAVIENINTANTRKYFKLYIMSCMCNTHTYFKGLTQVQILEFLIAETKIDPKSTHAAQNKLISKTDDRKSSAIIGLVGIVVLSSVFGLIFISDVINFVVYINQRYKCKLNKTN</sequence>
<comment type="caution">
    <text evidence="2">The sequence shown here is derived from an EMBL/GenBank/DDBJ whole genome shotgun (WGS) entry which is preliminary data.</text>
</comment>
<evidence type="ECO:0000313" key="3">
    <source>
        <dbReference type="Proteomes" id="UP000828390"/>
    </source>
</evidence>
<dbReference type="Proteomes" id="UP000828390">
    <property type="component" value="Unassembled WGS sequence"/>
</dbReference>
<keyword evidence="3" id="KW-1185">Reference proteome</keyword>
<evidence type="ECO:0000256" key="1">
    <source>
        <dbReference type="SAM" id="Phobius"/>
    </source>
</evidence>
<reference evidence="2" key="1">
    <citation type="journal article" date="2019" name="bioRxiv">
        <title>The Genome of the Zebra Mussel, Dreissena polymorpha: A Resource for Invasive Species Research.</title>
        <authorList>
            <person name="McCartney M.A."/>
            <person name="Auch B."/>
            <person name="Kono T."/>
            <person name="Mallez S."/>
            <person name="Zhang Y."/>
            <person name="Obille A."/>
            <person name="Becker A."/>
            <person name="Abrahante J.E."/>
            <person name="Garbe J."/>
            <person name="Badalamenti J.P."/>
            <person name="Herman A."/>
            <person name="Mangelson H."/>
            <person name="Liachko I."/>
            <person name="Sullivan S."/>
            <person name="Sone E.D."/>
            <person name="Koren S."/>
            <person name="Silverstein K.A.T."/>
            <person name="Beckman K.B."/>
            <person name="Gohl D.M."/>
        </authorList>
    </citation>
    <scope>NUCLEOTIDE SEQUENCE</scope>
    <source>
        <strain evidence="2">Duluth1</strain>
        <tissue evidence="2">Whole animal</tissue>
    </source>
</reference>
<dbReference type="EMBL" id="JAIWYP010000001">
    <property type="protein sequence ID" value="KAH3884355.1"/>
    <property type="molecule type" value="Genomic_DNA"/>
</dbReference>
<protein>
    <submittedName>
        <fullName evidence="2">Uncharacterized protein</fullName>
    </submittedName>
</protein>
<name>A0A9D4RZ18_DREPO</name>
<accession>A0A9D4RZ18</accession>